<evidence type="ECO:0000256" key="3">
    <source>
        <dbReference type="ARBA" id="ARBA00023163"/>
    </source>
</evidence>
<dbReference type="PANTHER" id="PTHR43537">
    <property type="entry name" value="TRANSCRIPTIONAL REGULATOR, GNTR FAMILY"/>
    <property type="match status" value="1"/>
</dbReference>
<keyword evidence="1" id="KW-0805">Transcription regulation</keyword>
<organism evidence="6 7">
    <name type="scientific">Pseudohoeflea coraliihabitans</name>
    <dbReference type="NCBI Taxonomy" id="2860393"/>
    <lineage>
        <taxon>Bacteria</taxon>
        <taxon>Pseudomonadati</taxon>
        <taxon>Pseudomonadota</taxon>
        <taxon>Alphaproteobacteria</taxon>
        <taxon>Hyphomicrobiales</taxon>
        <taxon>Rhizobiaceae</taxon>
        <taxon>Pseudohoeflea</taxon>
    </lineage>
</organism>
<dbReference type="SMART" id="SM00345">
    <property type="entry name" value="HTH_GNTR"/>
    <property type="match status" value="1"/>
</dbReference>
<dbReference type="InterPro" id="IPR000524">
    <property type="entry name" value="Tscrpt_reg_HTH_GntR"/>
</dbReference>
<evidence type="ECO:0000259" key="5">
    <source>
        <dbReference type="PROSITE" id="PS50949"/>
    </source>
</evidence>
<keyword evidence="2" id="KW-0238">DNA-binding</keyword>
<reference evidence="6" key="1">
    <citation type="submission" date="2021-07" db="EMBL/GenBank/DDBJ databases">
        <title>Pseudohoeflea marina sp. nov. a polyhydroxyalcanoate-producing bacterium.</title>
        <authorList>
            <person name="Zheng W."/>
            <person name="Yu S."/>
            <person name="Huang Y."/>
        </authorList>
    </citation>
    <scope>NUCLEOTIDE SEQUENCE</scope>
    <source>
        <strain evidence="6">DP4N28-3</strain>
    </source>
</reference>
<protein>
    <submittedName>
        <fullName evidence="6">FCD domain-containing protein</fullName>
    </submittedName>
</protein>
<dbReference type="RefSeq" id="WP_219201883.1">
    <property type="nucleotide sequence ID" value="NZ_JAHWQX010000003.1"/>
</dbReference>
<dbReference type="EMBL" id="JAHWQX010000003">
    <property type="protein sequence ID" value="MBW3097932.1"/>
    <property type="molecule type" value="Genomic_DNA"/>
</dbReference>
<dbReference type="PANTHER" id="PTHR43537:SF45">
    <property type="entry name" value="GNTR FAMILY REGULATORY PROTEIN"/>
    <property type="match status" value="1"/>
</dbReference>
<accession>A0ABS6WR97</accession>
<feature type="domain" description="HTH gntR-type" evidence="5">
    <location>
        <begin position="16"/>
        <end position="86"/>
    </location>
</feature>
<proteinExistence type="predicted"/>
<evidence type="ECO:0000313" key="7">
    <source>
        <dbReference type="Proteomes" id="UP001430804"/>
    </source>
</evidence>
<evidence type="ECO:0000313" key="6">
    <source>
        <dbReference type="EMBL" id="MBW3097932.1"/>
    </source>
</evidence>
<sequence length="257" mass="28556">MIRDGAAAAPARERKRRRPDQTADRLREQIIAANLQPGSRVPGEWIDPQTLGVSRGTAREALKILAVQGLVESRSGPGGGVFVAAVRTDDAIRMLDNLFLFEAPTIADIYALRKVIEPELAASVAGRLSETDLAALHATIRLYEDEPATAADEYQQRLAELDFHAELARRSDNRVLGFICIFMVSLLRDMTVCREIYHTRNPSLRESGLTYQVQLLRAIKAGRSKEARDIMARHMVEAEAYMLDMAQIRRRGAGTTS</sequence>
<comment type="caution">
    <text evidence="6">The sequence shown here is derived from an EMBL/GenBank/DDBJ whole genome shotgun (WGS) entry which is preliminary data.</text>
</comment>
<dbReference type="SMART" id="SM00895">
    <property type="entry name" value="FCD"/>
    <property type="match status" value="1"/>
</dbReference>
<gene>
    <name evidence="6" type="ORF">KY465_11635</name>
</gene>
<evidence type="ECO:0000256" key="2">
    <source>
        <dbReference type="ARBA" id="ARBA00023125"/>
    </source>
</evidence>
<keyword evidence="3" id="KW-0804">Transcription</keyword>
<evidence type="ECO:0000256" key="1">
    <source>
        <dbReference type="ARBA" id="ARBA00023015"/>
    </source>
</evidence>
<dbReference type="Pfam" id="PF00392">
    <property type="entry name" value="GntR"/>
    <property type="match status" value="1"/>
</dbReference>
<dbReference type="InterPro" id="IPR011711">
    <property type="entry name" value="GntR_C"/>
</dbReference>
<dbReference type="CDD" id="cd07377">
    <property type="entry name" value="WHTH_GntR"/>
    <property type="match status" value="1"/>
</dbReference>
<evidence type="ECO:0000256" key="4">
    <source>
        <dbReference type="SAM" id="MobiDB-lite"/>
    </source>
</evidence>
<dbReference type="Pfam" id="PF07729">
    <property type="entry name" value="FCD"/>
    <property type="match status" value="1"/>
</dbReference>
<keyword evidence="7" id="KW-1185">Reference proteome</keyword>
<feature type="region of interest" description="Disordered" evidence="4">
    <location>
        <begin position="1"/>
        <end position="23"/>
    </location>
</feature>
<dbReference type="Proteomes" id="UP001430804">
    <property type="component" value="Unassembled WGS sequence"/>
</dbReference>
<dbReference type="PROSITE" id="PS50949">
    <property type="entry name" value="HTH_GNTR"/>
    <property type="match status" value="1"/>
</dbReference>
<feature type="compositionally biased region" description="Low complexity" evidence="4">
    <location>
        <begin position="1"/>
        <end position="10"/>
    </location>
</feature>
<name>A0ABS6WR97_9HYPH</name>